<evidence type="ECO:0000313" key="6">
    <source>
        <dbReference type="EMBL" id="HIR61610.1"/>
    </source>
</evidence>
<dbReference type="GO" id="GO:0046914">
    <property type="term" value="F:transition metal ion binding"/>
    <property type="evidence" value="ECO:0007669"/>
    <property type="project" value="InterPro"/>
</dbReference>
<dbReference type="PANTHER" id="PTHR33238:SF7">
    <property type="entry name" value="IRON-DEPENDENT TRANSCRIPTIONAL REGULATOR"/>
    <property type="match status" value="1"/>
</dbReference>
<dbReference type="InterPro" id="IPR036388">
    <property type="entry name" value="WH-like_DNA-bd_sf"/>
</dbReference>
<dbReference type="GO" id="GO:0003677">
    <property type="term" value="F:DNA binding"/>
    <property type="evidence" value="ECO:0007669"/>
    <property type="project" value="UniProtKB-KW"/>
</dbReference>
<dbReference type="Proteomes" id="UP000824241">
    <property type="component" value="Unassembled WGS sequence"/>
</dbReference>
<evidence type="ECO:0000259" key="5">
    <source>
        <dbReference type="PROSITE" id="PS50944"/>
    </source>
</evidence>
<dbReference type="InterPro" id="IPR022689">
    <property type="entry name" value="Iron_dep_repressor"/>
</dbReference>
<dbReference type="SMART" id="SM00529">
    <property type="entry name" value="HTH_DTXR"/>
    <property type="match status" value="1"/>
</dbReference>
<accession>A0A9D1DYZ1</accession>
<evidence type="ECO:0000256" key="2">
    <source>
        <dbReference type="ARBA" id="ARBA00023015"/>
    </source>
</evidence>
<dbReference type="InterPro" id="IPR022687">
    <property type="entry name" value="HTH_DTXR"/>
</dbReference>
<evidence type="ECO:0000256" key="4">
    <source>
        <dbReference type="ARBA" id="ARBA00023163"/>
    </source>
</evidence>
<feature type="domain" description="HTH dtxR-type" evidence="5">
    <location>
        <begin position="1"/>
        <end position="64"/>
    </location>
</feature>
<keyword evidence="3" id="KW-0238">DNA-binding</keyword>
<protein>
    <submittedName>
        <fullName evidence="6">Metal-dependent transcriptional regulator</fullName>
    </submittedName>
</protein>
<dbReference type="Gene3D" id="1.10.10.10">
    <property type="entry name" value="Winged helix-like DNA-binding domain superfamily/Winged helix DNA-binding domain"/>
    <property type="match status" value="1"/>
</dbReference>
<gene>
    <name evidence="6" type="ORF">IAB37_08565</name>
</gene>
<reference evidence="6" key="1">
    <citation type="submission" date="2020-10" db="EMBL/GenBank/DDBJ databases">
        <authorList>
            <person name="Gilroy R."/>
        </authorList>
    </citation>
    <scope>NUCLEOTIDE SEQUENCE</scope>
    <source>
        <strain evidence="6">CHK189-12415</strain>
    </source>
</reference>
<proteinExistence type="inferred from homology"/>
<evidence type="ECO:0000313" key="7">
    <source>
        <dbReference type="Proteomes" id="UP000824241"/>
    </source>
</evidence>
<dbReference type="SUPFAM" id="SSF47979">
    <property type="entry name" value="Iron-dependent repressor protein, dimerization domain"/>
    <property type="match status" value="1"/>
</dbReference>
<dbReference type="Gene3D" id="1.10.60.10">
    <property type="entry name" value="Iron dependent repressor, metal binding and dimerisation domain"/>
    <property type="match status" value="1"/>
</dbReference>
<comment type="caution">
    <text evidence="6">The sequence shown here is derived from an EMBL/GenBank/DDBJ whole genome shotgun (WGS) entry which is preliminary data.</text>
</comment>
<comment type="similarity">
    <text evidence="1">Belongs to the DtxR/MntR family.</text>
</comment>
<dbReference type="Pfam" id="PF02742">
    <property type="entry name" value="Fe_dep_repr_C"/>
    <property type="match status" value="1"/>
</dbReference>
<sequence length="124" mass="14242">MQIHQSAEDYLEAILILKNQKGAVRSIDIAVHMNYSKPSISRAVSLLRENGYILVDKDGYITLTDAGMEIASRIYERHELIRKWLIKIGVPEETAAQDACKMEHDLSVTTFDRMKEYISRTLEE</sequence>
<organism evidence="6 7">
    <name type="scientific">Candidatus Faecivivens stercoravium</name>
    <dbReference type="NCBI Taxonomy" id="2840803"/>
    <lineage>
        <taxon>Bacteria</taxon>
        <taxon>Bacillati</taxon>
        <taxon>Bacillota</taxon>
        <taxon>Clostridia</taxon>
        <taxon>Eubacteriales</taxon>
        <taxon>Oscillospiraceae</taxon>
        <taxon>Oscillospiraceae incertae sedis</taxon>
        <taxon>Candidatus Faecivivens</taxon>
    </lineage>
</organism>
<dbReference type="InterPro" id="IPR036390">
    <property type="entry name" value="WH_DNA-bd_sf"/>
</dbReference>
<dbReference type="InterPro" id="IPR001367">
    <property type="entry name" value="Fe_dep_repressor"/>
</dbReference>
<dbReference type="AlphaFoldDB" id="A0A9D1DYZ1"/>
<dbReference type="SUPFAM" id="SSF46785">
    <property type="entry name" value="Winged helix' DNA-binding domain"/>
    <property type="match status" value="1"/>
</dbReference>
<dbReference type="PROSITE" id="PS50944">
    <property type="entry name" value="HTH_DTXR"/>
    <property type="match status" value="1"/>
</dbReference>
<evidence type="ECO:0000256" key="1">
    <source>
        <dbReference type="ARBA" id="ARBA00007871"/>
    </source>
</evidence>
<dbReference type="InterPro" id="IPR050536">
    <property type="entry name" value="DtxR_MntR_Metal-Reg"/>
</dbReference>
<evidence type="ECO:0000256" key="3">
    <source>
        <dbReference type="ARBA" id="ARBA00023125"/>
    </source>
</evidence>
<dbReference type="GO" id="GO:0046983">
    <property type="term" value="F:protein dimerization activity"/>
    <property type="evidence" value="ECO:0007669"/>
    <property type="project" value="InterPro"/>
</dbReference>
<dbReference type="EMBL" id="DVHA01000277">
    <property type="protein sequence ID" value="HIR61610.1"/>
    <property type="molecule type" value="Genomic_DNA"/>
</dbReference>
<dbReference type="Pfam" id="PF01325">
    <property type="entry name" value="Fe_dep_repress"/>
    <property type="match status" value="1"/>
</dbReference>
<dbReference type="PANTHER" id="PTHR33238">
    <property type="entry name" value="IRON (METAL) DEPENDENT REPRESSOR, DTXR FAMILY"/>
    <property type="match status" value="1"/>
</dbReference>
<keyword evidence="4" id="KW-0804">Transcription</keyword>
<reference evidence="6" key="2">
    <citation type="journal article" date="2021" name="PeerJ">
        <title>Extensive microbial diversity within the chicken gut microbiome revealed by metagenomics and culture.</title>
        <authorList>
            <person name="Gilroy R."/>
            <person name="Ravi A."/>
            <person name="Getino M."/>
            <person name="Pursley I."/>
            <person name="Horton D.L."/>
            <person name="Alikhan N.F."/>
            <person name="Baker D."/>
            <person name="Gharbi K."/>
            <person name="Hall N."/>
            <person name="Watson M."/>
            <person name="Adriaenssens E.M."/>
            <person name="Foster-Nyarko E."/>
            <person name="Jarju S."/>
            <person name="Secka A."/>
            <person name="Antonio M."/>
            <person name="Oren A."/>
            <person name="Chaudhuri R.R."/>
            <person name="La Ragione R."/>
            <person name="Hildebrand F."/>
            <person name="Pallen M.J."/>
        </authorList>
    </citation>
    <scope>NUCLEOTIDE SEQUENCE</scope>
    <source>
        <strain evidence="6">CHK189-12415</strain>
    </source>
</reference>
<name>A0A9D1DYZ1_9FIRM</name>
<keyword evidence="2" id="KW-0805">Transcription regulation</keyword>
<dbReference type="GO" id="GO:0003700">
    <property type="term" value="F:DNA-binding transcription factor activity"/>
    <property type="evidence" value="ECO:0007669"/>
    <property type="project" value="InterPro"/>
</dbReference>
<dbReference type="InterPro" id="IPR036421">
    <property type="entry name" value="Fe_dep_repressor_sf"/>
</dbReference>